<dbReference type="Pfam" id="PF00595">
    <property type="entry name" value="PDZ"/>
    <property type="match status" value="1"/>
</dbReference>
<keyword evidence="4" id="KW-1185">Reference proteome</keyword>
<dbReference type="GO" id="GO:0005829">
    <property type="term" value="C:cytosol"/>
    <property type="evidence" value="ECO:0007669"/>
    <property type="project" value="TreeGrafter"/>
</dbReference>
<organism evidence="3 4">
    <name type="scientific">Silurus meridionalis</name>
    <name type="common">Southern catfish</name>
    <name type="synonym">Silurus soldatovi meridionalis</name>
    <dbReference type="NCBI Taxonomy" id="175797"/>
    <lineage>
        <taxon>Eukaryota</taxon>
        <taxon>Metazoa</taxon>
        <taxon>Chordata</taxon>
        <taxon>Craniata</taxon>
        <taxon>Vertebrata</taxon>
        <taxon>Euteleostomi</taxon>
        <taxon>Actinopterygii</taxon>
        <taxon>Neopterygii</taxon>
        <taxon>Teleostei</taxon>
        <taxon>Ostariophysi</taxon>
        <taxon>Siluriformes</taxon>
        <taxon>Siluridae</taxon>
        <taxon>Silurus</taxon>
    </lineage>
</organism>
<dbReference type="InterPro" id="IPR000591">
    <property type="entry name" value="DEP_dom"/>
</dbReference>
<dbReference type="PROSITE" id="PS50106">
    <property type="entry name" value="PDZ"/>
    <property type="match status" value="1"/>
</dbReference>
<dbReference type="PRINTS" id="PR01760">
    <property type="entry name" value="DISHEVELLED"/>
</dbReference>
<dbReference type="InterPro" id="IPR008339">
    <property type="entry name" value="Dishevelled_fam"/>
</dbReference>
<dbReference type="AlphaFoldDB" id="A0A8T0ANB2"/>
<dbReference type="CDD" id="cd06717">
    <property type="entry name" value="PDZ_Dishevelled-like"/>
    <property type="match status" value="1"/>
</dbReference>
<evidence type="ECO:0000313" key="3">
    <source>
        <dbReference type="EMBL" id="KAF7693306.1"/>
    </source>
</evidence>
<dbReference type="FunFam" id="1.10.10.10:FF:000040">
    <property type="entry name" value="segment polarity protein dishevelled homolog DVL-3"/>
    <property type="match status" value="1"/>
</dbReference>
<dbReference type="Proteomes" id="UP000606274">
    <property type="component" value="Unassembled WGS sequence"/>
</dbReference>
<proteinExistence type="predicted"/>
<dbReference type="SUPFAM" id="SSF46785">
    <property type="entry name" value="Winged helix' DNA-binding domain"/>
    <property type="match status" value="1"/>
</dbReference>
<comment type="caution">
    <text evidence="3">The sequence shown here is derived from an EMBL/GenBank/DDBJ whole genome shotgun (WGS) entry which is preliminary data.</text>
</comment>
<dbReference type="InterPro" id="IPR036390">
    <property type="entry name" value="WH_DNA-bd_sf"/>
</dbReference>
<evidence type="ECO:0000259" key="1">
    <source>
        <dbReference type="PROSITE" id="PS50106"/>
    </source>
</evidence>
<dbReference type="PANTHER" id="PTHR10878:SF5">
    <property type="entry name" value="SEGMENT POLARITY PROTEIN DISHEVELLED HOMOLOG DVL-1-RELATED"/>
    <property type="match status" value="1"/>
</dbReference>
<protein>
    <submittedName>
        <fullName evidence="3">Uncharacterized protein</fullName>
    </submittedName>
</protein>
<dbReference type="InterPro" id="IPR036388">
    <property type="entry name" value="WH-like_DNA-bd_sf"/>
</dbReference>
<evidence type="ECO:0000313" key="4">
    <source>
        <dbReference type="Proteomes" id="UP000606274"/>
    </source>
</evidence>
<dbReference type="GO" id="GO:0035556">
    <property type="term" value="P:intracellular signal transduction"/>
    <property type="evidence" value="ECO:0007669"/>
    <property type="project" value="InterPro"/>
</dbReference>
<dbReference type="CDD" id="cd04438">
    <property type="entry name" value="DEP_dishevelled"/>
    <property type="match status" value="1"/>
</dbReference>
<dbReference type="GO" id="GO:0005109">
    <property type="term" value="F:frizzled binding"/>
    <property type="evidence" value="ECO:0007669"/>
    <property type="project" value="TreeGrafter"/>
</dbReference>
<dbReference type="Pfam" id="PF00610">
    <property type="entry name" value="DEP"/>
    <property type="match status" value="1"/>
</dbReference>
<evidence type="ECO:0000259" key="2">
    <source>
        <dbReference type="PROSITE" id="PS50186"/>
    </source>
</evidence>
<dbReference type="FunFam" id="2.30.42.10:FF:000203">
    <property type="entry name" value="DiSHevelled related"/>
    <property type="match status" value="1"/>
</dbReference>
<dbReference type="SUPFAM" id="SSF50156">
    <property type="entry name" value="PDZ domain-like"/>
    <property type="match status" value="1"/>
</dbReference>
<sequence length="361" mass="40101">MSGSRATPFIKISSEYTMYSTFSSITDSVISLNIVTVKLNMENYNFLSISIMGQRNDCFDGGIYIVSIMKGGAVAADGKIEQGDILLQVNDVNFENMSNDGAVRLHEEIVSKTGSFISLTVAKNWDLSPRSYFTIPRVFDDLSLLAGKTEMATLVKMMQHPDSGLEIKDRIWLKITIANGVIGADVVDWLYSRVEGFKDRHDARKYASSLLKQGYLRHFISKITFSDQCYYTFGDFCQSDTHITAATAVVQATELEEKGSQHLQEKVCKSVAANPKKGLEVDVDVVMPHLSAYRFSTQSHATPTKTMCPQLHFVFLTAMPPIQGKVTNPLVKPQACPLPTAWTDLFTNELLTVGPQVHCQK</sequence>
<dbReference type="SMART" id="SM00228">
    <property type="entry name" value="PDZ"/>
    <property type="match status" value="1"/>
</dbReference>
<dbReference type="InterPro" id="IPR015506">
    <property type="entry name" value="Dsh/Dvl-rel"/>
</dbReference>
<dbReference type="GO" id="GO:0060070">
    <property type="term" value="P:canonical Wnt signaling pathway"/>
    <property type="evidence" value="ECO:0007669"/>
    <property type="project" value="TreeGrafter"/>
</dbReference>
<dbReference type="SMART" id="SM00049">
    <property type="entry name" value="DEP"/>
    <property type="match status" value="1"/>
</dbReference>
<dbReference type="InterPro" id="IPR001478">
    <property type="entry name" value="PDZ"/>
</dbReference>
<dbReference type="PANTHER" id="PTHR10878">
    <property type="entry name" value="SEGMENT POLARITY PROTEIN DISHEVELLED"/>
    <property type="match status" value="1"/>
</dbReference>
<dbReference type="Gene3D" id="2.30.42.10">
    <property type="match status" value="1"/>
</dbReference>
<dbReference type="Gene3D" id="1.10.10.10">
    <property type="entry name" value="Winged helix-like DNA-binding domain superfamily/Winged helix DNA-binding domain"/>
    <property type="match status" value="1"/>
</dbReference>
<reference evidence="3" key="1">
    <citation type="submission" date="2020-08" db="EMBL/GenBank/DDBJ databases">
        <title>Chromosome-level assembly of Southern catfish (Silurus meridionalis) provides insights into visual adaptation to the nocturnal and benthic lifestyles.</title>
        <authorList>
            <person name="Zhang Y."/>
            <person name="Wang D."/>
            <person name="Peng Z."/>
        </authorList>
    </citation>
    <scope>NUCLEOTIDE SEQUENCE</scope>
    <source>
        <strain evidence="3">SWU-2019-XX</strain>
        <tissue evidence="3">Muscle</tissue>
    </source>
</reference>
<dbReference type="PROSITE" id="PS50186">
    <property type="entry name" value="DEP"/>
    <property type="match status" value="1"/>
</dbReference>
<feature type="domain" description="DEP" evidence="2">
    <location>
        <begin position="161"/>
        <end position="235"/>
    </location>
</feature>
<gene>
    <name evidence="3" type="ORF">HF521_008622</name>
</gene>
<accession>A0A8T0ANB2</accession>
<feature type="domain" description="PDZ" evidence="1">
    <location>
        <begin position="36"/>
        <end position="105"/>
    </location>
</feature>
<dbReference type="InterPro" id="IPR036034">
    <property type="entry name" value="PDZ_sf"/>
</dbReference>
<name>A0A8T0ANB2_SILME</name>
<dbReference type="EMBL" id="JABFDY010000019">
    <property type="protein sequence ID" value="KAF7693306.1"/>
    <property type="molecule type" value="Genomic_DNA"/>
</dbReference>